<gene>
    <name evidence="2" type="ORF">C7H19_18530</name>
</gene>
<keyword evidence="1" id="KW-0472">Membrane</keyword>
<dbReference type="EMBL" id="PXOH01000025">
    <property type="protein sequence ID" value="PSF34563.1"/>
    <property type="molecule type" value="Genomic_DNA"/>
</dbReference>
<dbReference type="AlphaFoldDB" id="A0A2T1LTX8"/>
<dbReference type="RefSeq" id="WP_106458407.1">
    <property type="nucleotide sequence ID" value="NZ_PXOH01000025.1"/>
</dbReference>
<keyword evidence="1" id="KW-1133">Transmembrane helix</keyword>
<dbReference type="PANTHER" id="PTHR37309">
    <property type="entry name" value="SLR0284 PROTEIN"/>
    <property type="match status" value="1"/>
</dbReference>
<dbReference type="OrthoDB" id="516102at2"/>
<feature type="transmembrane region" description="Helical" evidence="1">
    <location>
        <begin position="62"/>
        <end position="84"/>
    </location>
</feature>
<dbReference type="Pfam" id="PF04020">
    <property type="entry name" value="Phage_holin_4_2"/>
    <property type="match status" value="1"/>
</dbReference>
<evidence type="ECO:0000313" key="3">
    <source>
        <dbReference type="Proteomes" id="UP000239001"/>
    </source>
</evidence>
<keyword evidence="1" id="KW-0812">Transmembrane</keyword>
<evidence type="ECO:0000256" key="1">
    <source>
        <dbReference type="SAM" id="Phobius"/>
    </source>
</evidence>
<organism evidence="2 3">
    <name type="scientific">Aphanothece hegewaldii CCALA 016</name>
    <dbReference type="NCBI Taxonomy" id="2107694"/>
    <lineage>
        <taxon>Bacteria</taxon>
        <taxon>Bacillati</taxon>
        <taxon>Cyanobacteriota</taxon>
        <taxon>Cyanophyceae</taxon>
        <taxon>Oscillatoriophycideae</taxon>
        <taxon>Chroococcales</taxon>
        <taxon>Aphanothecaceae</taxon>
        <taxon>Aphanothece</taxon>
    </lineage>
</organism>
<evidence type="ECO:0000313" key="2">
    <source>
        <dbReference type="EMBL" id="PSF34563.1"/>
    </source>
</evidence>
<reference evidence="2 3" key="2">
    <citation type="submission" date="2018-03" db="EMBL/GenBank/DDBJ databases">
        <authorList>
            <person name="Keele B.F."/>
        </authorList>
    </citation>
    <scope>NUCLEOTIDE SEQUENCE [LARGE SCALE GENOMIC DNA]</scope>
    <source>
        <strain evidence="2 3">CCALA 016</strain>
    </source>
</reference>
<proteinExistence type="predicted"/>
<feature type="transmembrane region" description="Helical" evidence="1">
    <location>
        <begin position="35"/>
        <end position="56"/>
    </location>
</feature>
<name>A0A2T1LTX8_9CHRO</name>
<keyword evidence="3" id="KW-1185">Reference proteome</keyword>
<sequence>MDILSLLISLVVTAISFIIISKLPIGVEIDNFKKALISALVFGLLNAFVRPIISFFAFPFTLITFGLFAFVINAIIFGLAAALVQGFRLRNGIISALLGAIALAFVNSILNQILVSVLGAPVRVR</sequence>
<feature type="transmembrane region" description="Helical" evidence="1">
    <location>
        <begin position="6"/>
        <end position="23"/>
    </location>
</feature>
<accession>A0A2T1LTX8</accession>
<dbReference type="InterPro" id="IPR007165">
    <property type="entry name" value="Phage_holin_4_2"/>
</dbReference>
<dbReference type="PANTHER" id="PTHR37309:SF1">
    <property type="entry name" value="SLR0284 PROTEIN"/>
    <property type="match status" value="1"/>
</dbReference>
<reference evidence="2 3" key="1">
    <citation type="submission" date="2018-03" db="EMBL/GenBank/DDBJ databases">
        <title>The ancient ancestry and fast evolution of plastids.</title>
        <authorList>
            <person name="Moore K.R."/>
            <person name="Magnabosco C."/>
            <person name="Momper L."/>
            <person name="Gold D.A."/>
            <person name="Bosak T."/>
            <person name="Fournier G.P."/>
        </authorList>
    </citation>
    <scope>NUCLEOTIDE SEQUENCE [LARGE SCALE GENOMIC DNA]</scope>
    <source>
        <strain evidence="2 3">CCALA 016</strain>
    </source>
</reference>
<dbReference type="Proteomes" id="UP000239001">
    <property type="component" value="Unassembled WGS sequence"/>
</dbReference>
<protein>
    <recommendedName>
        <fullName evidence="4">Phage holin family protein</fullName>
    </recommendedName>
</protein>
<evidence type="ECO:0008006" key="4">
    <source>
        <dbReference type="Google" id="ProtNLM"/>
    </source>
</evidence>
<comment type="caution">
    <text evidence="2">The sequence shown here is derived from an EMBL/GenBank/DDBJ whole genome shotgun (WGS) entry which is preliminary data.</text>
</comment>
<feature type="transmembrane region" description="Helical" evidence="1">
    <location>
        <begin position="96"/>
        <end position="120"/>
    </location>
</feature>